<feature type="region of interest" description="Disordered" evidence="1">
    <location>
        <begin position="1"/>
        <end position="33"/>
    </location>
</feature>
<reference evidence="2" key="1">
    <citation type="submission" date="2018-05" db="EMBL/GenBank/DDBJ databases">
        <title>Draft genome of Mucuna pruriens seed.</title>
        <authorList>
            <person name="Nnadi N.E."/>
            <person name="Vos R."/>
            <person name="Hasami M.H."/>
            <person name="Devisetty U.K."/>
            <person name="Aguiy J.C."/>
        </authorList>
    </citation>
    <scope>NUCLEOTIDE SEQUENCE [LARGE SCALE GENOMIC DNA]</scope>
    <source>
        <strain evidence="2">JCA_2017</strain>
    </source>
</reference>
<dbReference type="AlphaFoldDB" id="A0A371H7V6"/>
<sequence length="116" mass="13119">MKQEWSRGTPKGQHRRKTPSAPEGRGLASFHGRLRAPKDHIDLVAIDAFLTKRDRGENPVCETPKVSDTEYTLAKRRVAAQHGYIRNNAGPNRNYRRKGNLTLLELMLNSKGARQS</sequence>
<protein>
    <submittedName>
        <fullName evidence="2">Uncharacterized protein</fullName>
    </submittedName>
</protein>
<evidence type="ECO:0000313" key="3">
    <source>
        <dbReference type="Proteomes" id="UP000257109"/>
    </source>
</evidence>
<organism evidence="2 3">
    <name type="scientific">Mucuna pruriens</name>
    <name type="common">Velvet bean</name>
    <name type="synonym">Dolichos pruriens</name>
    <dbReference type="NCBI Taxonomy" id="157652"/>
    <lineage>
        <taxon>Eukaryota</taxon>
        <taxon>Viridiplantae</taxon>
        <taxon>Streptophyta</taxon>
        <taxon>Embryophyta</taxon>
        <taxon>Tracheophyta</taxon>
        <taxon>Spermatophyta</taxon>
        <taxon>Magnoliopsida</taxon>
        <taxon>eudicotyledons</taxon>
        <taxon>Gunneridae</taxon>
        <taxon>Pentapetalae</taxon>
        <taxon>rosids</taxon>
        <taxon>fabids</taxon>
        <taxon>Fabales</taxon>
        <taxon>Fabaceae</taxon>
        <taxon>Papilionoideae</taxon>
        <taxon>50 kb inversion clade</taxon>
        <taxon>NPAAA clade</taxon>
        <taxon>indigoferoid/millettioid clade</taxon>
        <taxon>Phaseoleae</taxon>
        <taxon>Mucuna</taxon>
    </lineage>
</organism>
<feature type="non-terminal residue" evidence="2">
    <location>
        <position position="1"/>
    </location>
</feature>
<comment type="caution">
    <text evidence="2">The sequence shown here is derived from an EMBL/GenBank/DDBJ whole genome shotgun (WGS) entry which is preliminary data.</text>
</comment>
<name>A0A371H7V6_MUCPR</name>
<dbReference type="Proteomes" id="UP000257109">
    <property type="component" value="Unassembled WGS sequence"/>
</dbReference>
<gene>
    <name evidence="2" type="ORF">CR513_18142</name>
</gene>
<dbReference type="EMBL" id="QJKJ01003348">
    <property type="protein sequence ID" value="RDX98882.1"/>
    <property type="molecule type" value="Genomic_DNA"/>
</dbReference>
<accession>A0A371H7V6</accession>
<evidence type="ECO:0000256" key="1">
    <source>
        <dbReference type="SAM" id="MobiDB-lite"/>
    </source>
</evidence>
<evidence type="ECO:0000313" key="2">
    <source>
        <dbReference type="EMBL" id="RDX98882.1"/>
    </source>
</evidence>
<proteinExistence type="predicted"/>
<dbReference type="OrthoDB" id="989156at2759"/>
<keyword evidence="3" id="KW-1185">Reference proteome</keyword>